<dbReference type="GO" id="GO:0030906">
    <property type="term" value="C:retromer, cargo-selective complex"/>
    <property type="evidence" value="ECO:0007669"/>
    <property type="project" value="InterPro"/>
</dbReference>
<dbReference type="GO" id="GO:0032456">
    <property type="term" value="P:endocytic recycling"/>
    <property type="evidence" value="ECO:0007669"/>
    <property type="project" value="InterPro"/>
</dbReference>
<dbReference type="GO" id="GO:0005829">
    <property type="term" value="C:cytosol"/>
    <property type="evidence" value="ECO:0007669"/>
    <property type="project" value="GOC"/>
</dbReference>
<gene>
    <name evidence="6" type="ORF">QJS10_CPB04g00687</name>
</gene>
<evidence type="ECO:0000256" key="1">
    <source>
        <dbReference type="ARBA" id="ARBA00004177"/>
    </source>
</evidence>
<comment type="similarity">
    <text evidence="2">Belongs to the VPS35L family.</text>
</comment>
<comment type="subcellular location">
    <subcellularLocation>
        <location evidence="1">Endosome</location>
    </subcellularLocation>
</comment>
<evidence type="ECO:0000313" key="6">
    <source>
        <dbReference type="EMBL" id="KAK1318320.1"/>
    </source>
</evidence>
<keyword evidence="4" id="KW-0967">Endosome</keyword>
<dbReference type="Pfam" id="PF03635">
    <property type="entry name" value="Vps35"/>
    <property type="match status" value="1"/>
</dbReference>
<evidence type="ECO:0000256" key="2">
    <source>
        <dbReference type="ARBA" id="ARBA00010704"/>
    </source>
</evidence>
<dbReference type="Proteomes" id="UP001180020">
    <property type="component" value="Unassembled WGS sequence"/>
</dbReference>
<keyword evidence="3" id="KW-0813">Transport</keyword>
<sequence>MKCIFKNVHQSEVEDIFEELGLGRTMSNVTGNVPGISVVFHHLLRELSADIVSLYALNTIQLFEHYIDISIDQHLNYRLLGLKLSESQPPVDSSKSIINRVLQVISHYETLNEYLVTVEAYLDLILQYQMDNYLAIILDGISTQVFEKRVTEDDSDILQSVLVKLINHFNDIEDVFALSHFTEILDVLNGNSRDVINTHILIKATRSGYIHDPSILERLFDVAQSLHGSIDFLSLDVDCQQRARLITRFVQMVDFGSEKEHHLTFLVECRAAFGKLNLLKETLVHSCNNIAMKAIKDVKKFPGFVKACITFNEVTIPSVSTGVRRIYLYLETAEVALLGGLISHADGLINSAVSCLQDSEWTEGLLDVDGVLSSTCKLCSMIISLPGNPEGLDYFPKSILYSVDSQSWITLGLRMKMLCAIVSLSAALSQKEFPYLVNNRWVERKDLLFLGEPSSYNKLGSFCHLVLQNLIDSVEQESQKVERGKLALQACNCLMMAYEASHEVASICSRLMGIAKSCLHAGDTYMLSTMNVFDKSMSKLISDVTHVS</sequence>
<dbReference type="EMBL" id="JAUJYO010000004">
    <property type="protein sequence ID" value="KAK1318320.1"/>
    <property type="molecule type" value="Genomic_DNA"/>
</dbReference>
<name>A0AAV9EX85_ACOCL</name>
<proteinExistence type="inferred from homology"/>
<evidence type="ECO:0000256" key="4">
    <source>
        <dbReference type="ARBA" id="ARBA00022753"/>
    </source>
</evidence>
<keyword evidence="5" id="KW-0653">Protein transport</keyword>
<evidence type="ECO:0000256" key="5">
    <source>
        <dbReference type="ARBA" id="ARBA00022927"/>
    </source>
</evidence>
<evidence type="ECO:0000313" key="7">
    <source>
        <dbReference type="Proteomes" id="UP001180020"/>
    </source>
</evidence>
<dbReference type="GO" id="GO:0005768">
    <property type="term" value="C:endosome"/>
    <property type="evidence" value="ECO:0007669"/>
    <property type="project" value="UniProtKB-SubCell"/>
</dbReference>
<accession>A0AAV9EX85</accession>
<organism evidence="6 7">
    <name type="scientific">Acorus calamus</name>
    <name type="common">Sweet flag</name>
    <dbReference type="NCBI Taxonomy" id="4465"/>
    <lineage>
        <taxon>Eukaryota</taxon>
        <taxon>Viridiplantae</taxon>
        <taxon>Streptophyta</taxon>
        <taxon>Embryophyta</taxon>
        <taxon>Tracheophyta</taxon>
        <taxon>Spermatophyta</taxon>
        <taxon>Magnoliopsida</taxon>
        <taxon>Liliopsida</taxon>
        <taxon>Acoraceae</taxon>
        <taxon>Acorus</taxon>
    </lineage>
</organism>
<comment type="caution">
    <text evidence="6">The sequence shown here is derived from an EMBL/GenBank/DDBJ whole genome shotgun (WGS) entry which is preliminary data.</text>
</comment>
<dbReference type="InterPro" id="IPR005378">
    <property type="entry name" value="Vps35"/>
</dbReference>
<evidence type="ECO:0000256" key="3">
    <source>
        <dbReference type="ARBA" id="ARBA00022448"/>
    </source>
</evidence>
<dbReference type="GO" id="GO:0042147">
    <property type="term" value="P:retrograde transport, endosome to Golgi"/>
    <property type="evidence" value="ECO:0007669"/>
    <property type="project" value="InterPro"/>
</dbReference>
<dbReference type="AlphaFoldDB" id="A0AAV9EX85"/>
<protein>
    <submittedName>
        <fullName evidence="6">Uncharacterized protein</fullName>
    </submittedName>
</protein>
<dbReference type="InterPro" id="IPR029705">
    <property type="entry name" value="VPS35L"/>
</dbReference>
<dbReference type="GO" id="GO:0015031">
    <property type="term" value="P:protein transport"/>
    <property type="evidence" value="ECO:0007669"/>
    <property type="project" value="UniProtKB-KW"/>
</dbReference>
<reference evidence="6" key="1">
    <citation type="journal article" date="2023" name="Nat. Commun.">
        <title>Diploid and tetraploid genomes of Acorus and the evolution of monocots.</title>
        <authorList>
            <person name="Ma L."/>
            <person name="Liu K.W."/>
            <person name="Li Z."/>
            <person name="Hsiao Y.Y."/>
            <person name="Qi Y."/>
            <person name="Fu T."/>
            <person name="Tang G.D."/>
            <person name="Zhang D."/>
            <person name="Sun W.H."/>
            <person name="Liu D.K."/>
            <person name="Li Y."/>
            <person name="Chen G.Z."/>
            <person name="Liu X.D."/>
            <person name="Liao X.Y."/>
            <person name="Jiang Y.T."/>
            <person name="Yu X."/>
            <person name="Hao Y."/>
            <person name="Huang J."/>
            <person name="Zhao X.W."/>
            <person name="Ke S."/>
            <person name="Chen Y.Y."/>
            <person name="Wu W.L."/>
            <person name="Hsu J.L."/>
            <person name="Lin Y.F."/>
            <person name="Huang M.D."/>
            <person name="Li C.Y."/>
            <person name="Huang L."/>
            <person name="Wang Z.W."/>
            <person name="Zhao X."/>
            <person name="Zhong W.Y."/>
            <person name="Peng D.H."/>
            <person name="Ahmad S."/>
            <person name="Lan S."/>
            <person name="Zhang J.S."/>
            <person name="Tsai W.C."/>
            <person name="Van de Peer Y."/>
            <person name="Liu Z.J."/>
        </authorList>
    </citation>
    <scope>NUCLEOTIDE SEQUENCE</scope>
    <source>
        <strain evidence="6">CP</strain>
    </source>
</reference>
<dbReference type="PANTHER" id="PTHR13673:SF0">
    <property type="entry name" value="VPS35 ENDOSOMAL PROTEIN-SORTING FACTOR-LIKE"/>
    <property type="match status" value="1"/>
</dbReference>
<keyword evidence="7" id="KW-1185">Reference proteome</keyword>
<reference evidence="6" key="2">
    <citation type="submission" date="2023-06" db="EMBL/GenBank/DDBJ databases">
        <authorList>
            <person name="Ma L."/>
            <person name="Liu K.-W."/>
            <person name="Li Z."/>
            <person name="Hsiao Y.-Y."/>
            <person name="Qi Y."/>
            <person name="Fu T."/>
            <person name="Tang G."/>
            <person name="Zhang D."/>
            <person name="Sun W.-H."/>
            <person name="Liu D.-K."/>
            <person name="Li Y."/>
            <person name="Chen G.-Z."/>
            <person name="Liu X.-D."/>
            <person name="Liao X.-Y."/>
            <person name="Jiang Y.-T."/>
            <person name="Yu X."/>
            <person name="Hao Y."/>
            <person name="Huang J."/>
            <person name="Zhao X.-W."/>
            <person name="Ke S."/>
            <person name="Chen Y.-Y."/>
            <person name="Wu W.-L."/>
            <person name="Hsu J.-L."/>
            <person name="Lin Y.-F."/>
            <person name="Huang M.-D."/>
            <person name="Li C.-Y."/>
            <person name="Huang L."/>
            <person name="Wang Z.-W."/>
            <person name="Zhao X."/>
            <person name="Zhong W.-Y."/>
            <person name="Peng D.-H."/>
            <person name="Ahmad S."/>
            <person name="Lan S."/>
            <person name="Zhang J.-S."/>
            <person name="Tsai W.-C."/>
            <person name="Van De Peer Y."/>
            <person name="Liu Z.-J."/>
        </authorList>
    </citation>
    <scope>NUCLEOTIDE SEQUENCE</scope>
    <source>
        <strain evidence="6">CP</strain>
        <tissue evidence="6">Leaves</tissue>
    </source>
</reference>
<dbReference type="PANTHER" id="PTHR13673">
    <property type="entry name" value="ESOPHAGEAL CANCER ASSOCIATED PROTEIN"/>
    <property type="match status" value="1"/>
</dbReference>